<feature type="binding site" evidence="11">
    <location>
        <position position="1562"/>
    </location>
    <ligand>
        <name>Zn(2+)</name>
        <dbReference type="ChEBI" id="CHEBI:29105"/>
        <label>1</label>
    </ligand>
</feature>
<comment type="similarity">
    <text evidence="2">Belongs to the ING family.</text>
</comment>
<feature type="site" description="Histone H3K4me3 binding" evidence="10">
    <location>
        <position position="1552"/>
    </location>
</feature>
<dbReference type="InterPro" id="IPR011011">
    <property type="entry name" value="Znf_FYVE_PHD"/>
</dbReference>
<feature type="region of interest" description="Disordered" evidence="13">
    <location>
        <begin position="1293"/>
        <end position="1352"/>
    </location>
</feature>
<dbReference type="InterPro" id="IPR001965">
    <property type="entry name" value="Znf_PHD"/>
</dbReference>
<dbReference type="InterPro" id="IPR028651">
    <property type="entry name" value="ING_fam"/>
</dbReference>
<accession>A0AAV8VXQ9</accession>
<feature type="compositionally biased region" description="Basic and acidic residues" evidence="13">
    <location>
        <begin position="367"/>
        <end position="413"/>
    </location>
</feature>
<dbReference type="PROSITE" id="PS01359">
    <property type="entry name" value="ZF_PHD_1"/>
    <property type="match status" value="1"/>
</dbReference>
<feature type="region of interest" description="Disordered" evidence="13">
    <location>
        <begin position="80"/>
        <end position="102"/>
    </location>
</feature>
<feature type="compositionally biased region" description="Basic residues" evidence="13">
    <location>
        <begin position="80"/>
        <end position="90"/>
    </location>
</feature>
<comment type="subcellular location">
    <subcellularLocation>
        <location evidence="1">Nucleus</location>
    </subcellularLocation>
</comment>
<feature type="compositionally biased region" description="Basic residues" evidence="13">
    <location>
        <begin position="1206"/>
        <end position="1223"/>
    </location>
</feature>
<comment type="caution">
    <text evidence="16">The sequence shown here is derived from an EMBL/GenBank/DDBJ whole genome shotgun (WGS) entry which is preliminary data.</text>
</comment>
<keyword evidence="9" id="KW-0539">Nucleus</keyword>
<feature type="domain" description="PHD-type" evidence="14">
    <location>
        <begin position="1533"/>
        <end position="1584"/>
    </location>
</feature>
<dbReference type="InterPro" id="IPR013083">
    <property type="entry name" value="Znf_RING/FYVE/PHD"/>
</dbReference>
<dbReference type="SMART" id="SM00249">
    <property type="entry name" value="PHD"/>
    <property type="match status" value="1"/>
</dbReference>
<feature type="domain" description="C2H2-type" evidence="15">
    <location>
        <begin position="859"/>
        <end position="886"/>
    </location>
</feature>
<dbReference type="FunFam" id="3.30.160.60:FF:000446">
    <property type="entry name" value="Zinc finger protein"/>
    <property type="match status" value="1"/>
</dbReference>
<evidence type="ECO:0000256" key="7">
    <source>
        <dbReference type="ARBA" id="ARBA00023015"/>
    </source>
</evidence>
<keyword evidence="8" id="KW-0804">Transcription</keyword>
<evidence type="ECO:0000256" key="13">
    <source>
        <dbReference type="SAM" id="MobiDB-lite"/>
    </source>
</evidence>
<protein>
    <recommendedName>
        <fullName evidence="18">Chromatin modification-related protein YNG2</fullName>
    </recommendedName>
</protein>
<feature type="binding site" evidence="11">
    <location>
        <position position="1551"/>
    </location>
    <ligand>
        <name>Zn(2+)</name>
        <dbReference type="ChEBI" id="CHEBI:29105"/>
        <label>2</label>
    </ligand>
</feature>
<gene>
    <name evidence="16" type="ORF">NQ315_013159</name>
</gene>
<feature type="binding site" evidence="11">
    <location>
        <position position="1581"/>
    </location>
    <ligand>
        <name>Zn(2+)</name>
        <dbReference type="ChEBI" id="CHEBI:29105"/>
        <label>2</label>
    </ligand>
</feature>
<dbReference type="PANTHER" id="PTHR10333:SF103">
    <property type="entry name" value="INHIBITOR OF GROWTH PROTEIN 3"/>
    <property type="match status" value="1"/>
</dbReference>
<dbReference type="PROSITE" id="PS50157">
    <property type="entry name" value="ZINC_FINGER_C2H2_2"/>
    <property type="match status" value="1"/>
</dbReference>
<dbReference type="CDD" id="cd15505">
    <property type="entry name" value="PHD_ING"/>
    <property type="match status" value="1"/>
</dbReference>
<feature type="compositionally biased region" description="Acidic residues" evidence="13">
    <location>
        <begin position="1255"/>
        <end position="1266"/>
    </location>
</feature>
<keyword evidence="5 12" id="KW-0863">Zinc-finger</keyword>
<proteinExistence type="inferred from homology"/>
<feature type="region of interest" description="Disordered" evidence="13">
    <location>
        <begin position="910"/>
        <end position="1041"/>
    </location>
</feature>
<feature type="binding site" evidence="11">
    <location>
        <position position="1578"/>
    </location>
    <ligand>
        <name>Zn(2+)</name>
        <dbReference type="ChEBI" id="CHEBI:29105"/>
        <label>2</label>
    </ligand>
</feature>
<feature type="compositionally biased region" description="Polar residues" evidence="13">
    <location>
        <begin position="446"/>
        <end position="467"/>
    </location>
</feature>
<feature type="compositionally biased region" description="Basic residues" evidence="13">
    <location>
        <begin position="1321"/>
        <end position="1336"/>
    </location>
</feature>
<evidence type="ECO:0000256" key="8">
    <source>
        <dbReference type="ARBA" id="ARBA00023163"/>
    </source>
</evidence>
<dbReference type="Gene3D" id="3.30.40.10">
    <property type="entry name" value="Zinc/RING finger domain, C3HC4 (zinc finger)"/>
    <property type="match status" value="1"/>
</dbReference>
<evidence type="ECO:0000313" key="17">
    <source>
        <dbReference type="Proteomes" id="UP001159042"/>
    </source>
</evidence>
<feature type="region of interest" description="Disordered" evidence="13">
    <location>
        <begin position="547"/>
        <end position="580"/>
    </location>
</feature>
<evidence type="ECO:0000259" key="14">
    <source>
        <dbReference type="PROSITE" id="PS50016"/>
    </source>
</evidence>
<feature type="compositionally biased region" description="Basic and acidic residues" evidence="13">
    <location>
        <begin position="910"/>
        <end position="960"/>
    </location>
</feature>
<feature type="region of interest" description="Disordered" evidence="13">
    <location>
        <begin position="354"/>
        <end position="511"/>
    </location>
</feature>
<feature type="binding site" evidence="11">
    <location>
        <position position="1565"/>
    </location>
    <ligand>
        <name>Zn(2+)</name>
        <dbReference type="ChEBI" id="CHEBI:29105"/>
        <label>1</label>
    </ligand>
</feature>
<feature type="binding site" evidence="11">
    <location>
        <position position="1538"/>
    </location>
    <ligand>
        <name>Zn(2+)</name>
        <dbReference type="ChEBI" id="CHEBI:29105"/>
        <label>1</label>
    </ligand>
</feature>
<evidence type="ECO:0000256" key="10">
    <source>
        <dbReference type="PIRSR" id="PIRSR628651-50"/>
    </source>
</evidence>
<dbReference type="PANTHER" id="PTHR10333">
    <property type="entry name" value="INHIBITOR OF GROWTH PROTEIN"/>
    <property type="match status" value="1"/>
</dbReference>
<feature type="site" description="Histone H3K4me3 binding" evidence="10">
    <location>
        <position position="1548"/>
    </location>
</feature>
<name>A0AAV8VXQ9_9CUCU</name>
<feature type="binding site" evidence="11">
    <location>
        <position position="1536"/>
    </location>
    <ligand>
        <name>Zn(2+)</name>
        <dbReference type="ChEBI" id="CHEBI:29105"/>
        <label>1</label>
    </ligand>
</feature>
<dbReference type="GO" id="GO:0005634">
    <property type="term" value="C:nucleus"/>
    <property type="evidence" value="ECO:0007669"/>
    <property type="project" value="UniProtKB-SubCell"/>
</dbReference>
<dbReference type="Proteomes" id="UP001159042">
    <property type="component" value="Unassembled WGS sequence"/>
</dbReference>
<evidence type="ECO:0000256" key="12">
    <source>
        <dbReference type="PROSITE-ProRule" id="PRU00042"/>
    </source>
</evidence>
<feature type="binding site" evidence="11">
    <location>
        <position position="1556"/>
    </location>
    <ligand>
        <name>Zn(2+)</name>
        <dbReference type="ChEBI" id="CHEBI:29105"/>
        <label>2</label>
    </ligand>
</feature>
<dbReference type="InterPro" id="IPR036236">
    <property type="entry name" value="Znf_C2H2_sf"/>
</dbReference>
<dbReference type="InterPro" id="IPR019787">
    <property type="entry name" value="Znf_PHD-finger"/>
</dbReference>
<dbReference type="Gene3D" id="3.30.160.60">
    <property type="entry name" value="Classic Zinc Finger"/>
    <property type="match status" value="1"/>
</dbReference>
<feature type="compositionally biased region" description="Basic and acidic residues" evidence="13">
    <location>
        <begin position="427"/>
        <end position="445"/>
    </location>
</feature>
<evidence type="ECO:0000256" key="4">
    <source>
        <dbReference type="ARBA" id="ARBA00022723"/>
    </source>
</evidence>
<feature type="site" description="Histone H3K4me3 binding" evidence="10">
    <location>
        <position position="1560"/>
    </location>
</feature>
<evidence type="ECO:0000256" key="11">
    <source>
        <dbReference type="PIRSR" id="PIRSR628651-51"/>
    </source>
</evidence>
<dbReference type="PROSITE" id="PS00028">
    <property type="entry name" value="ZINC_FINGER_C2H2_1"/>
    <property type="match status" value="4"/>
</dbReference>
<dbReference type="EMBL" id="JANEYG010000024">
    <property type="protein sequence ID" value="KAJ8918652.1"/>
    <property type="molecule type" value="Genomic_DNA"/>
</dbReference>
<evidence type="ECO:0000256" key="6">
    <source>
        <dbReference type="ARBA" id="ARBA00022833"/>
    </source>
</evidence>
<feature type="compositionally biased region" description="Basic and acidic residues" evidence="13">
    <location>
        <begin position="1142"/>
        <end position="1156"/>
    </location>
</feature>
<evidence type="ECO:0000256" key="9">
    <source>
        <dbReference type="ARBA" id="ARBA00023242"/>
    </source>
</evidence>
<keyword evidence="4 11" id="KW-0479">Metal-binding</keyword>
<feature type="compositionally biased region" description="Basic and acidic residues" evidence="13">
    <location>
        <begin position="997"/>
        <end position="1013"/>
    </location>
</feature>
<sequence>MEDGSNTTAADVEVLDCAKNGVVTPMMANFPDGTTGASKDEKINHIENLNGVNISENNLFEDNSCSSESDVLVIDESIPKRRTSKKKSVQRTKPAAEDDSCNRDVEVVTHSNPYFNESLFELSQLHQNTQDDTNDVNINSADTPLDKDSNAKHKKANVKAKPKLREYAQYLGLQPTVQFKCSKCGRAGFESLITLHDHIIHCNSVQTIEETTPENSCSGFKLTRKVFLCSACGTYYENWNLYMHMLEFHRRYICLYCLGMFSVLEDLCQHIQSRHNLEPGHKDTLDEFFNVYNEPCYVVCCECNKLFNERDNFFYHSCVSNKASKAKKPTKQPITPENHVTGDSVQLTEMVPGHVDRTSEEQNIEDISDKNSRGVEHGHDDVVSMETRDNLEDCKSMEGTDFDKQDKEIEDINNRVNNPDASNCDPSEDKSNTDLEENKDNDRRSSSCSDTAKNIQEECTSNLTNEDVFSDSEKKSVKSMQKAEESLSPDLAQDSAMETNASDGPAVETRKVPKLSLKLSKIGSYAKPEIVAEDSDDSEKLTMEVDQIESENENDEPSKVVSERDTETQAETPTKEENVDSSLQVAGSDISIIELQLEQPLDKFDPRVLLQKCLKATVPSCIYCNHARKIAVNGKQLGLHCIAEHRFSAVVNSITAEELIPESFINRIKESLDDLEAVFFNLESSFSDEGVTYSHTFECFQCRFVTTVHKELYLHNRKFHSKNLLLCIMCKSNFYSYSELICHLCPGVYILDYDPQFRCCMCVNDDLPSSFRLMVHLRKRHNVCDVCLEMCHTQYRLSNHVWKHKLHHFCYRCGIAYRNKPDITRHLFWKHGTESVLCKKCLQKKWPHVYHFCVPPSSFICEECNLSFSKAVSLKVHKRIHTDEKKHACTFEGCTEKFISKKLMLKHELRHTEPPEEDKKEDEAEKVVEEVKEENVEEKQPETVNEEDKVEEKRKPKMDVLDLPELNLSESDTSDSEDESDKKDVEKVETGEPPSKTIDEETAEKVVDNKLESNELCTNDSKVESHEEKDTNEESDNPNSVIQNIWNNFKNYQASKEKMDNMFSEIDKPEESSDASVLITDTLTTEVALRDHDYCVDPEKPVDTSIIEVKPALMMTESVDHDYCSPKTQATPTEKPTPETVSEEKNKGDVKEKKNSDSSANDSSSDSDSSNCSCGSNCSCSSSSDSSSSTSESSNSDSSTEEGRKKQQIRRQRRKERAKKMSSKQKGNENDTKIDVVTTDIPQVTVETPIRESDLETTESETDEEFYDRAPQKLAKKLLEEKRQQLLAIMGPFDLPSGNFIESTSRPPTPPIGIDEEESKPKKKSKSKKRKKRKSDRKSEAAHSNVKSYESGTPINLQQSYYQYQQPAVASAALSVSQNSLNSSQSATAPFAPTSYPKVQNELGFKQESSDFGLRASKRRRVPNKFYGYSSDEEQDKVSSSIPKWRKIEVPQTPAPPMVVPPITIKTSQPAPQPTVEPISIRTGTHLSDFRVQRPRPKPNAPHKKHLEKDSATESNDSSSEEQQTLPKPNQPQLYCYCRCPYDEVSEMIGCDASDCAIEWFHFECVGIMVPPKGQWFCPDCRKKKQQRRELLQT</sequence>
<evidence type="ECO:0000313" key="16">
    <source>
        <dbReference type="EMBL" id="KAJ8918652.1"/>
    </source>
</evidence>
<dbReference type="InterPro" id="IPR019786">
    <property type="entry name" value="Zinc_finger_PHD-type_CS"/>
</dbReference>
<organism evidence="16 17">
    <name type="scientific">Exocentrus adspersus</name>
    <dbReference type="NCBI Taxonomy" id="1586481"/>
    <lineage>
        <taxon>Eukaryota</taxon>
        <taxon>Metazoa</taxon>
        <taxon>Ecdysozoa</taxon>
        <taxon>Arthropoda</taxon>
        <taxon>Hexapoda</taxon>
        <taxon>Insecta</taxon>
        <taxon>Pterygota</taxon>
        <taxon>Neoptera</taxon>
        <taxon>Endopterygota</taxon>
        <taxon>Coleoptera</taxon>
        <taxon>Polyphaga</taxon>
        <taxon>Cucujiformia</taxon>
        <taxon>Chrysomeloidea</taxon>
        <taxon>Cerambycidae</taxon>
        <taxon>Lamiinae</taxon>
        <taxon>Acanthocinini</taxon>
        <taxon>Exocentrus</taxon>
    </lineage>
</organism>
<feature type="compositionally biased region" description="Basic and acidic residues" evidence="13">
    <location>
        <begin position="556"/>
        <end position="578"/>
    </location>
</feature>
<feature type="compositionally biased region" description="Low complexity" evidence="13">
    <location>
        <begin position="1373"/>
        <end position="1387"/>
    </location>
</feature>
<evidence type="ECO:0000256" key="5">
    <source>
        <dbReference type="ARBA" id="ARBA00022771"/>
    </source>
</evidence>
<keyword evidence="7" id="KW-0805">Transcription regulation</keyword>
<feature type="compositionally biased region" description="Basic and acidic residues" evidence="13">
    <location>
        <begin position="980"/>
        <end position="990"/>
    </location>
</feature>
<feature type="compositionally biased region" description="Basic residues" evidence="13">
    <location>
        <begin position="1493"/>
        <end position="1506"/>
    </location>
</feature>
<evidence type="ECO:0008006" key="18">
    <source>
        <dbReference type="Google" id="ProtNLM"/>
    </source>
</evidence>
<dbReference type="PROSITE" id="PS50016">
    <property type="entry name" value="ZF_PHD_2"/>
    <property type="match status" value="1"/>
</dbReference>
<feature type="region of interest" description="Disordered" evidence="13">
    <location>
        <begin position="1425"/>
        <end position="1528"/>
    </location>
</feature>
<evidence type="ECO:0000259" key="15">
    <source>
        <dbReference type="PROSITE" id="PS50157"/>
    </source>
</evidence>
<evidence type="ECO:0000256" key="3">
    <source>
        <dbReference type="ARBA" id="ARBA00022604"/>
    </source>
</evidence>
<dbReference type="SUPFAM" id="SSF57667">
    <property type="entry name" value="beta-beta-alpha zinc fingers"/>
    <property type="match status" value="1"/>
</dbReference>
<dbReference type="SMART" id="SM00355">
    <property type="entry name" value="ZnF_C2H2"/>
    <property type="match status" value="10"/>
</dbReference>
<feature type="compositionally biased region" description="Low complexity" evidence="13">
    <location>
        <begin position="1157"/>
        <end position="1198"/>
    </location>
</feature>
<dbReference type="SUPFAM" id="SSF57903">
    <property type="entry name" value="FYVE/PHD zinc finger"/>
    <property type="match status" value="1"/>
</dbReference>
<feature type="compositionally biased region" description="Basic and acidic residues" evidence="13">
    <location>
        <begin position="471"/>
        <end position="485"/>
    </location>
</feature>
<evidence type="ECO:0000256" key="2">
    <source>
        <dbReference type="ARBA" id="ARBA00010210"/>
    </source>
</evidence>
<reference evidence="16 17" key="1">
    <citation type="journal article" date="2023" name="Insect Mol. Biol.">
        <title>Genome sequencing provides insights into the evolution of gene families encoding plant cell wall-degrading enzymes in longhorned beetles.</title>
        <authorList>
            <person name="Shin N.R."/>
            <person name="Okamura Y."/>
            <person name="Kirsch R."/>
            <person name="Pauchet Y."/>
        </authorList>
    </citation>
    <scope>NUCLEOTIDE SEQUENCE [LARGE SCALE GENOMIC DNA]</scope>
    <source>
        <strain evidence="16">EAD_L_NR</strain>
    </source>
</reference>
<feature type="region of interest" description="Disordered" evidence="13">
    <location>
        <begin position="1373"/>
        <end position="1396"/>
    </location>
</feature>
<evidence type="ECO:0000256" key="1">
    <source>
        <dbReference type="ARBA" id="ARBA00004123"/>
    </source>
</evidence>
<feature type="site" description="Histone H3K4me3 binding" evidence="10">
    <location>
        <position position="1535"/>
    </location>
</feature>
<feature type="region of interest" description="Disordered" evidence="13">
    <location>
        <begin position="1118"/>
        <end position="1269"/>
    </location>
</feature>
<dbReference type="GO" id="GO:0008270">
    <property type="term" value="F:zinc ion binding"/>
    <property type="evidence" value="ECO:0007669"/>
    <property type="project" value="UniProtKB-KW"/>
</dbReference>
<keyword evidence="3" id="KW-0341">Growth regulation</keyword>
<keyword evidence="17" id="KW-1185">Reference proteome</keyword>
<dbReference type="InterPro" id="IPR013087">
    <property type="entry name" value="Znf_C2H2_type"/>
</dbReference>
<feature type="compositionally biased region" description="Polar residues" evidence="13">
    <location>
        <begin position="1513"/>
        <end position="1528"/>
    </location>
</feature>
<keyword evidence="6 11" id="KW-0862">Zinc</keyword>
<feature type="compositionally biased region" description="Polar residues" evidence="13">
    <location>
        <begin position="414"/>
        <end position="425"/>
    </location>
</feature>